<name>A0ABV6CCC8_9GAMM</name>
<dbReference type="InterPro" id="IPR020845">
    <property type="entry name" value="AMP-binding_CS"/>
</dbReference>
<dbReference type="PANTHER" id="PTHR43201:SF5">
    <property type="entry name" value="MEDIUM-CHAIN ACYL-COA LIGASE ACSF2, MITOCHONDRIAL"/>
    <property type="match status" value="1"/>
</dbReference>
<comment type="caution">
    <text evidence="4">The sequence shown here is derived from an EMBL/GenBank/DDBJ whole genome shotgun (WGS) entry which is preliminary data.</text>
</comment>
<evidence type="ECO:0000313" key="5">
    <source>
        <dbReference type="Proteomes" id="UP001589758"/>
    </source>
</evidence>
<dbReference type="InterPro" id="IPR000873">
    <property type="entry name" value="AMP-dep_synth/lig_dom"/>
</dbReference>
<comment type="similarity">
    <text evidence="1">Belongs to the ATP-dependent AMP-binding enzyme family.</text>
</comment>
<evidence type="ECO:0000256" key="2">
    <source>
        <dbReference type="ARBA" id="ARBA00022598"/>
    </source>
</evidence>
<dbReference type="CDD" id="cd07989">
    <property type="entry name" value="LPLAT_AGPAT-like"/>
    <property type="match status" value="1"/>
</dbReference>
<dbReference type="SMART" id="SM00563">
    <property type="entry name" value="PlsC"/>
    <property type="match status" value="1"/>
</dbReference>
<dbReference type="EMBL" id="JBHLXE010000107">
    <property type="protein sequence ID" value="MFC0180634.1"/>
    <property type="molecule type" value="Genomic_DNA"/>
</dbReference>
<proteinExistence type="inferred from homology"/>
<keyword evidence="2 4" id="KW-0436">Ligase</keyword>
<dbReference type="GO" id="GO:0008779">
    <property type="term" value="F:acyl-[acyl-carrier-protein]-phospholipid O-acyltransferase activity"/>
    <property type="evidence" value="ECO:0007669"/>
    <property type="project" value="UniProtKB-EC"/>
</dbReference>
<dbReference type="GO" id="GO:0016874">
    <property type="term" value="F:ligase activity"/>
    <property type="evidence" value="ECO:0007669"/>
    <property type="project" value="UniProtKB-KW"/>
</dbReference>
<dbReference type="InterPro" id="IPR045851">
    <property type="entry name" value="AMP-bd_C_sf"/>
</dbReference>
<keyword evidence="5" id="KW-1185">Reference proteome</keyword>
<dbReference type="Proteomes" id="UP001589758">
    <property type="component" value="Unassembled WGS sequence"/>
</dbReference>
<dbReference type="SUPFAM" id="SSF56801">
    <property type="entry name" value="Acetyl-CoA synthetase-like"/>
    <property type="match status" value="1"/>
</dbReference>
<keyword evidence="4" id="KW-0808">Transferase</keyword>
<dbReference type="Gene3D" id="3.40.50.12780">
    <property type="entry name" value="N-terminal domain of ligase-like"/>
    <property type="match status" value="1"/>
</dbReference>
<dbReference type="Pfam" id="PF01553">
    <property type="entry name" value="Acyltransferase"/>
    <property type="match status" value="1"/>
</dbReference>
<accession>A0ABV6CCC8</accession>
<feature type="domain" description="Phospholipid/glycerol acyltransferase" evidence="3">
    <location>
        <begin position="31"/>
        <end position="141"/>
    </location>
</feature>
<dbReference type="RefSeq" id="WP_385877756.1">
    <property type="nucleotide sequence ID" value="NZ_JBHLXE010000107.1"/>
</dbReference>
<dbReference type="InterPro" id="IPR002123">
    <property type="entry name" value="Plipid/glycerol_acylTrfase"/>
</dbReference>
<dbReference type="NCBIfam" id="NF005959">
    <property type="entry name" value="PRK08043.1"/>
    <property type="match status" value="1"/>
</dbReference>
<keyword evidence="4" id="KW-0012">Acyltransferase</keyword>
<dbReference type="PANTHER" id="PTHR43201">
    <property type="entry name" value="ACYL-COA SYNTHETASE"/>
    <property type="match status" value="1"/>
</dbReference>
<dbReference type="SUPFAM" id="SSF69593">
    <property type="entry name" value="Glycerol-3-phosphate (1)-acyltransferase"/>
    <property type="match status" value="1"/>
</dbReference>
<dbReference type="Pfam" id="PF00501">
    <property type="entry name" value="AMP-binding"/>
    <property type="match status" value="1"/>
</dbReference>
<dbReference type="InterPro" id="IPR042099">
    <property type="entry name" value="ANL_N_sf"/>
</dbReference>
<evidence type="ECO:0000259" key="3">
    <source>
        <dbReference type="SMART" id="SM00563"/>
    </source>
</evidence>
<organism evidence="4 5">
    <name type="scientific">Thorsellia kenyensis</name>
    <dbReference type="NCBI Taxonomy" id="1549888"/>
    <lineage>
        <taxon>Bacteria</taxon>
        <taxon>Pseudomonadati</taxon>
        <taxon>Pseudomonadota</taxon>
        <taxon>Gammaproteobacteria</taxon>
        <taxon>Enterobacterales</taxon>
        <taxon>Thorselliaceae</taxon>
        <taxon>Thorsellia</taxon>
    </lineage>
</organism>
<dbReference type="Gene3D" id="3.30.300.30">
    <property type="match status" value="1"/>
</dbReference>
<reference evidence="4 5" key="1">
    <citation type="submission" date="2024-09" db="EMBL/GenBank/DDBJ databases">
        <authorList>
            <person name="Sun Q."/>
            <person name="Mori K."/>
        </authorList>
    </citation>
    <scope>NUCLEOTIDE SEQUENCE [LARGE SCALE GENOMIC DNA]</scope>
    <source>
        <strain evidence="4 5">CCM 8545</strain>
    </source>
</reference>
<protein>
    <submittedName>
        <fullName evidence="4">Bifunctional acyl-ACP--phospholipid O-acyltransferase/long-chain-fatty-acid--ACP ligase</fullName>
        <ecNumber evidence="4">2.3.1.40</ecNumber>
        <ecNumber evidence="4">6.2.1.47</ecNumber>
    </submittedName>
</protein>
<dbReference type="EC" id="2.3.1.40" evidence="4"/>
<evidence type="ECO:0000256" key="1">
    <source>
        <dbReference type="ARBA" id="ARBA00006432"/>
    </source>
</evidence>
<gene>
    <name evidence="4" type="primary">aas</name>
    <name evidence="4" type="ORF">ACFFIT_11180</name>
</gene>
<evidence type="ECO:0000313" key="4">
    <source>
        <dbReference type="EMBL" id="MFC0180634.1"/>
    </source>
</evidence>
<sequence>MTLKAILKKIVKFLFKIEIKGNFDELKHKKIVITPNHVSLLDGILLALFLPKEPMFAIYSPYLEKAPLKWLKNQMKFFPVDHNNPFAIKQMVKEVSNGEPLVIFPEGRISVTGSLMKIYDGAGFIAAKTDAKIVPIRIEGAEFSKTSYLKGLVKVRWFPKITIHILPSRTLEMPTVGSSSERRMILGDKLHQIMMDAKVSVRPSISLWQSFLAQAKNYGYARPIMEDINNTPISYRGLIKRSIAVSEILNKSTNTEAPLGLLLPNTIAMASTFLAANLSAKVTALLNYTAGVQGITSAIKAAQIDTIVTSRAFIDKADLGHLVMELREVRWIYLEDYRNKLSIKDKLKIALYTFFPNSLAHSMKGDDEAVILFTSGSEGVPKGVVHTNNTILANVEQIKAVADFTVKDSFMSCLPLFHAFGLTAGLFTPLLCGSYLVLYPSPLHYRIIPEVIYEKRCTVLFGTSTFLQKYAEFAHPYDLITLRYVIAGAERLTEKTKEIWRNKFGIRVLEGYGVTECAPVISINLPMAYKANTIGRMLPLIEHRLQDVPGLAEGKLLFIKAPNLMKGYLRVDAPGVIEEPCMINEEGGIDKGWYDTGDIVHIDEDGYLQIKGRVKRFAKIAGEMISLESIENIAISISPESKHAAVALKEERKGERILFFTTDKTLTKEALKINAQSHGLPEIAIPKNVHYLDEMPMLGSGKVDFVKLNQKALLL</sequence>
<dbReference type="PROSITE" id="PS00455">
    <property type="entry name" value="AMP_BINDING"/>
    <property type="match status" value="1"/>
</dbReference>
<dbReference type="EC" id="6.2.1.47" evidence="4"/>